<sequence>MPTDILIYIVLMAVAGVLNILLGVYAYNKREKFRGSKTFILICVFTSIYTFGHAFELASQELNVIVFWTYFQYIGIPYLAPLSLILVIQYTGLEKFLTKWNRRFLFFIPALTTCVVWTNHWHNQFYHTIFLKTEIYPMIQFVIGPWYIVHGSYTFGCMLAGGLILLHYWRQTKSTYWKQIFVLLLSIYLPLVSAFLYLLGYTPYGMDPVPVVMSLTSIMYIWAFLSTSLLELAPIARGLIFDSMRDGVLVLDSTLRIVDFNHAATKLIANLDDQSIGQEIHSLWKGIDSDRYFFPSIHHYNQKEEYELEWTGKHSSYQIRSTPVRKKTGVTVGSTIVIADVTEQKQLHNKLIHMAYMDGLTGILNRRAFLDKSVQLMEEHAKQDDICTMILFDIDYFKKINDTYGHHIGDEAILHVVSVCKQFLQPKDLFGRYGGEEFVICLPSANLIEGIEYAELLRVGIENTPLEMNHLSIPMTASFGVTEALRHIPIEEVLRNADLALYESKKQGRNVVHMAKDSKVILHANPRLLNK</sequence>
<dbReference type="Pfam" id="PF08448">
    <property type="entry name" value="PAS_4"/>
    <property type="match status" value="1"/>
</dbReference>
<dbReference type="InterPro" id="IPR013656">
    <property type="entry name" value="PAS_4"/>
</dbReference>
<dbReference type="Pfam" id="PF00990">
    <property type="entry name" value="GGDEF"/>
    <property type="match status" value="1"/>
</dbReference>
<dbReference type="InterPro" id="IPR050469">
    <property type="entry name" value="Diguanylate_Cyclase"/>
</dbReference>
<dbReference type="InterPro" id="IPR029787">
    <property type="entry name" value="Nucleotide_cyclase"/>
</dbReference>
<gene>
    <name evidence="3" type="ORF">A9C19_03575</name>
</gene>
<dbReference type="Proteomes" id="UP000181936">
    <property type="component" value="Chromosome"/>
</dbReference>
<dbReference type="STRING" id="1547283.A9C19_03575"/>
<dbReference type="PANTHER" id="PTHR45138">
    <property type="entry name" value="REGULATORY COMPONENTS OF SENSORY TRANSDUCTION SYSTEM"/>
    <property type="match status" value="1"/>
</dbReference>
<accession>A0A1L3MNV1</accession>
<evidence type="ECO:0000313" key="3">
    <source>
        <dbReference type="EMBL" id="APH03914.1"/>
    </source>
</evidence>
<protein>
    <recommendedName>
        <fullName evidence="2">GGDEF domain-containing protein</fullName>
    </recommendedName>
</protein>
<dbReference type="SMART" id="SM00267">
    <property type="entry name" value="GGDEF"/>
    <property type="match status" value="1"/>
</dbReference>
<keyword evidence="1" id="KW-0812">Transmembrane</keyword>
<feature type="transmembrane region" description="Helical" evidence="1">
    <location>
        <begin position="211"/>
        <end position="235"/>
    </location>
</feature>
<feature type="transmembrane region" description="Helical" evidence="1">
    <location>
        <begin position="6"/>
        <end position="27"/>
    </location>
</feature>
<dbReference type="Gene3D" id="3.30.450.20">
    <property type="entry name" value="PAS domain"/>
    <property type="match status" value="1"/>
</dbReference>
<dbReference type="Gene3D" id="3.30.70.270">
    <property type="match status" value="1"/>
</dbReference>
<keyword evidence="4" id="KW-1185">Reference proteome</keyword>
<dbReference type="Pfam" id="PF16927">
    <property type="entry name" value="HisKA_7TM"/>
    <property type="match status" value="1"/>
</dbReference>
<dbReference type="SUPFAM" id="SSF55785">
    <property type="entry name" value="PYP-like sensor domain (PAS domain)"/>
    <property type="match status" value="1"/>
</dbReference>
<dbReference type="PROSITE" id="PS50887">
    <property type="entry name" value="GGDEF"/>
    <property type="match status" value="1"/>
</dbReference>
<dbReference type="OrthoDB" id="9759607at2"/>
<keyword evidence="1" id="KW-0472">Membrane</keyword>
<dbReference type="InterPro" id="IPR000014">
    <property type="entry name" value="PAS"/>
</dbReference>
<dbReference type="NCBIfam" id="TIGR00254">
    <property type="entry name" value="GGDEF"/>
    <property type="match status" value="1"/>
</dbReference>
<name>A0A1L3MNV1_9BACI</name>
<feature type="domain" description="GGDEF" evidence="2">
    <location>
        <begin position="385"/>
        <end position="517"/>
    </location>
</feature>
<dbReference type="InterPro" id="IPR035965">
    <property type="entry name" value="PAS-like_dom_sf"/>
</dbReference>
<dbReference type="SUPFAM" id="SSF55073">
    <property type="entry name" value="Nucleotide cyclase"/>
    <property type="match status" value="1"/>
</dbReference>
<dbReference type="EMBL" id="CP016020">
    <property type="protein sequence ID" value="APH03914.1"/>
    <property type="molecule type" value="Genomic_DNA"/>
</dbReference>
<organism evidence="3 4">
    <name type="scientific">Bacillus weihaiensis</name>
    <dbReference type="NCBI Taxonomy" id="1547283"/>
    <lineage>
        <taxon>Bacteria</taxon>
        <taxon>Bacillati</taxon>
        <taxon>Bacillota</taxon>
        <taxon>Bacilli</taxon>
        <taxon>Bacillales</taxon>
        <taxon>Bacillaceae</taxon>
        <taxon>Bacillus</taxon>
    </lineage>
</organism>
<evidence type="ECO:0000256" key="1">
    <source>
        <dbReference type="SAM" id="Phobius"/>
    </source>
</evidence>
<feature type="transmembrane region" description="Helical" evidence="1">
    <location>
        <begin position="146"/>
        <end position="168"/>
    </location>
</feature>
<dbReference type="AlphaFoldDB" id="A0A1L3MNV1"/>
<dbReference type="PANTHER" id="PTHR45138:SF9">
    <property type="entry name" value="DIGUANYLATE CYCLASE DGCM-RELATED"/>
    <property type="match status" value="1"/>
</dbReference>
<proteinExistence type="predicted"/>
<dbReference type="NCBIfam" id="TIGR00229">
    <property type="entry name" value="sensory_box"/>
    <property type="match status" value="1"/>
</dbReference>
<feature type="transmembrane region" description="Helical" evidence="1">
    <location>
        <begin position="39"/>
        <end position="58"/>
    </location>
</feature>
<feature type="transmembrane region" description="Helical" evidence="1">
    <location>
        <begin position="180"/>
        <end position="199"/>
    </location>
</feature>
<keyword evidence="1" id="KW-1133">Transmembrane helix</keyword>
<dbReference type="InterPro" id="IPR043128">
    <property type="entry name" value="Rev_trsase/Diguanyl_cyclase"/>
</dbReference>
<dbReference type="CDD" id="cd01949">
    <property type="entry name" value="GGDEF"/>
    <property type="match status" value="1"/>
</dbReference>
<reference evidence="3 4" key="1">
    <citation type="journal article" date="2016" name="Sci. Rep.">
        <title>Complete genome sequence and transcriptomic analysis of a novel marine strain Bacillus weihaiensis reveals the mechanism of brown algae degradation.</title>
        <authorList>
            <person name="Zhu Y."/>
            <person name="Chen P."/>
            <person name="Bao Y."/>
            <person name="Men Y."/>
            <person name="Zeng Y."/>
            <person name="Yang J."/>
            <person name="Sun J."/>
            <person name="Sun Y."/>
        </authorList>
    </citation>
    <scope>NUCLEOTIDE SEQUENCE [LARGE SCALE GENOMIC DNA]</scope>
    <source>
        <strain evidence="3 4">Alg07</strain>
    </source>
</reference>
<feature type="transmembrane region" description="Helical" evidence="1">
    <location>
        <begin position="70"/>
        <end position="92"/>
    </location>
</feature>
<dbReference type="RefSeq" id="WP_072578706.1">
    <property type="nucleotide sequence ID" value="NZ_CP016020.1"/>
</dbReference>
<evidence type="ECO:0000259" key="2">
    <source>
        <dbReference type="PROSITE" id="PS50887"/>
    </source>
</evidence>
<dbReference type="InterPro" id="IPR031621">
    <property type="entry name" value="HisKA_7TM"/>
</dbReference>
<dbReference type="FunFam" id="3.30.70.270:FF:000001">
    <property type="entry name" value="Diguanylate cyclase domain protein"/>
    <property type="match status" value="1"/>
</dbReference>
<dbReference type="GO" id="GO:0052621">
    <property type="term" value="F:diguanylate cyclase activity"/>
    <property type="evidence" value="ECO:0007669"/>
    <property type="project" value="TreeGrafter"/>
</dbReference>
<dbReference type="KEGG" id="bwh:A9C19_03575"/>
<evidence type="ECO:0000313" key="4">
    <source>
        <dbReference type="Proteomes" id="UP000181936"/>
    </source>
</evidence>
<feature type="transmembrane region" description="Helical" evidence="1">
    <location>
        <begin position="104"/>
        <end position="122"/>
    </location>
</feature>
<dbReference type="InterPro" id="IPR000160">
    <property type="entry name" value="GGDEF_dom"/>
</dbReference>